<dbReference type="SUPFAM" id="SSF46785">
    <property type="entry name" value="Winged helix' DNA-binding domain"/>
    <property type="match status" value="1"/>
</dbReference>
<dbReference type="InterPro" id="IPR036388">
    <property type="entry name" value="WH-like_DNA-bd_sf"/>
</dbReference>
<reference evidence="2" key="1">
    <citation type="journal article" date="2014" name="Int. J. Syst. Evol. Microbiol.">
        <title>Complete genome sequence of Corynebacterium casei LMG S-19264T (=DSM 44701T), isolated from a smear-ripened cheese.</title>
        <authorList>
            <consortium name="US DOE Joint Genome Institute (JGI-PGF)"/>
            <person name="Walter F."/>
            <person name="Albersmeier A."/>
            <person name="Kalinowski J."/>
            <person name="Ruckert C."/>
        </authorList>
    </citation>
    <scope>NUCLEOTIDE SEQUENCE</scope>
    <source>
        <strain evidence="2">VKM Ac-1069</strain>
    </source>
</reference>
<proteinExistence type="inferred from homology"/>
<dbReference type="InterPro" id="IPR043129">
    <property type="entry name" value="ATPase_NBD"/>
</dbReference>
<name>A0A9W6L5A6_9PSEU</name>
<keyword evidence="2" id="KW-0418">Kinase</keyword>
<dbReference type="PANTHER" id="PTHR18964:SF173">
    <property type="entry name" value="GLUCOKINASE"/>
    <property type="match status" value="1"/>
</dbReference>
<dbReference type="PROSITE" id="PS01125">
    <property type="entry name" value="ROK"/>
    <property type="match status" value="1"/>
</dbReference>
<keyword evidence="3" id="KW-1185">Reference proteome</keyword>
<accession>A0A9W6L5A6</accession>
<organism evidence="2 3">
    <name type="scientific">Pseudonocardia halophobica</name>
    <dbReference type="NCBI Taxonomy" id="29401"/>
    <lineage>
        <taxon>Bacteria</taxon>
        <taxon>Bacillati</taxon>
        <taxon>Actinomycetota</taxon>
        <taxon>Actinomycetes</taxon>
        <taxon>Pseudonocardiales</taxon>
        <taxon>Pseudonocardiaceae</taxon>
        <taxon>Pseudonocardia</taxon>
    </lineage>
</organism>
<dbReference type="Gene3D" id="1.10.10.10">
    <property type="entry name" value="Winged helix-like DNA-binding domain superfamily/Winged helix DNA-binding domain"/>
    <property type="match status" value="1"/>
</dbReference>
<dbReference type="InterPro" id="IPR019885">
    <property type="entry name" value="Tscrpt_reg_HTH_AsnC-type_CS"/>
</dbReference>
<dbReference type="Pfam" id="PF13412">
    <property type="entry name" value="HTH_24"/>
    <property type="match status" value="1"/>
</dbReference>
<dbReference type="InterPro" id="IPR049874">
    <property type="entry name" value="ROK_cs"/>
</dbReference>
<dbReference type="AlphaFoldDB" id="A0A9W6L5A6"/>
<dbReference type="SUPFAM" id="SSF53067">
    <property type="entry name" value="Actin-like ATPase domain"/>
    <property type="match status" value="1"/>
</dbReference>
<dbReference type="GO" id="GO:0016301">
    <property type="term" value="F:kinase activity"/>
    <property type="evidence" value="ECO:0007669"/>
    <property type="project" value="UniProtKB-KW"/>
</dbReference>
<dbReference type="PANTHER" id="PTHR18964">
    <property type="entry name" value="ROK (REPRESSOR, ORF, KINASE) FAMILY"/>
    <property type="match status" value="1"/>
</dbReference>
<dbReference type="RefSeq" id="WP_051737246.1">
    <property type="nucleotide sequence ID" value="NZ_BAAAUZ010000017.1"/>
</dbReference>
<dbReference type="PROSITE" id="PS00519">
    <property type="entry name" value="HTH_ASNC_1"/>
    <property type="match status" value="1"/>
</dbReference>
<sequence length="407" mass="41137">MTGAGIGSARGRRPTSAPATAGEIFALIRQGAVATRTEIGRATGLSRTAVAARVDRLLKEGLVTEVQGGAATGGRPAARLAFHTAGGTVLAASVGVSRTSLAVCDLAGTVLAQDSVRMRVRSGPEAVLEAVGDRLARLVQETGSDPAQVRGIGLSIPGTVDSVAGCSIGVPVLPGWAEVKLPPLLTDRFPVPVRVDNDVNVMAIAEQHAHPGIDDLLVVKVSTGIGAAVVSGGTLQRGARGSAGEIGHTQIADGPGTPCHCGNVDCLEILASGSALIRDLTARGRTVDTVSGVVDLVRSGDAEAVRLVRTAGRRIGEVLASAVNLLNPAVITVGGDLVGAYEPLVAGIRESVFKRSVATATQTLRVEPGALAGRSGVTGCAILVLDQVLSPSAVDDVLAQHDLTPPD</sequence>
<dbReference type="Gene3D" id="3.30.420.40">
    <property type="match status" value="2"/>
</dbReference>
<dbReference type="InterPro" id="IPR036390">
    <property type="entry name" value="WH_DNA-bd_sf"/>
</dbReference>
<comment type="similarity">
    <text evidence="1">Belongs to the ROK (NagC/XylR) family.</text>
</comment>
<evidence type="ECO:0000313" key="2">
    <source>
        <dbReference type="EMBL" id="GLL13308.1"/>
    </source>
</evidence>
<protein>
    <submittedName>
        <fullName evidence="2">Sugar kinase</fullName>
    </submittedName>
</protein>
<reference evidence="2" key="2">
    <citation type="submission" date="2023-01" db="EMBL/GenBank/DDBJ databases">
        <authorList>
            <person name="Sun Q."/>
            <person name="Evtushenko L."/>
        </authorList>
    </citation>
    <scope>NUCLEOTIDE SEQUENCE</scope>
    <source>
        <strain evidence="2">VKM Ac-1069</strain>
    </source>
</reference>
<evidence type="ECO:0000313" key="3">
    <source>
        <dbReference type="Proteomes" id="UP001143463"/>
    </source>
</evidence>
<dbReference type="InterPro" id="IPR000600">
    <property type="entry name" value="ROK"/>
</dbReference>
<dbReference type="Proteomes" id="UP001143463">
    <property type="component" value="Unassembled WGS sequence"/>
</dbReference>
<dbReference type="Pfam" id="PF00480">
    <property type="entry name" value="ROK"/>
    <property type="match status" value="1"/>
</dbReference>
<evidence type="ECO:0000256" key="1">
    <source>
        <dbReference type="ARBA" id="ARBA00006479"/>
    </source>
</evidence>
<keyword evidence="2" id="KW-0808">Transferase</keyword>
<dbReference type="EMBL" id="BSFQ01000020">
    <property type="protein sequence ID" value="GLL13308.1"/>
    <property type="molecule type" value="Genomic_DNA"/>
</dbReference>
<comment type="caution">
    <text evidence="2">The sequence shown here is derived from an EMBL/GenBank/DDBJ whole genome shotgun (WGS) entry which is preliminary data.</text>
</comment>
<gene>
    <name evidence="2" type="ORF">GCM10017577_44510</name>
</gene>